<dbReference type="Proteomes" id="UP000654913">
    <property type="component" value="Chromosome 8"/>
</dbReference>
<accession>A0A7R7XYA5</accession>
<keyword evidence="2" id="KW-1185">Reference proteome</keyword>
<dbReference type="GeneID" id="64979968"/>
<reference evidence="1" key="1">
    <citation type="submission" date="2021-01" db="EMBL/GenBank/DDBJ databases">
        <authorList>
            <consortium name="Aspergillus puulaauensis MK2 genome sequencing consortium"/>
            <person name="Kazuki M."/>
            <person name="Futagami T."/>
        </authorList>
    </citation>
    <scope>NUCLEOTIDE SEQUENCE</scope>
    <source>
        <strain evidence="1">MK2</strain>
    </source>
</reference>
<sequence>MGFKYRPDQCDAAIDGEAIPDKLGGCHILCLIRGIRYHPGFATELQEQSHRKIITRAFNARSIMSNVIPDMTAPDDMPYCIWYPDIATEETYRKLAARYPQVRYQVGRACAVAGYVDLYKELNLLPDVHIAEEARNNRCTEIHDLIMGAEAKYDVMNDYNRTVNLENPPKSYLNGDTQVRSLLEVKHAHEKDWQFGDNLWYFNITEDMNIDSYTTYGDEAITEDVTPFLYAPLPVDLPTVNKDLLILTAAYYGDIDRYVRLRRPMMIYRENVCVVRGIFHNTMFAKWWSLQDLTNIPVSSQIEAAISARFIMNNDLSYVLAHPRAAPDCIWYPNVASWSTYLELAKRIPEMAGTVARACIVANLAATYRDLPDFKPSWEMVLEAKECPNPFFLEDLKRRAVEHGIDPDCSWPQNEPWRWDPIGCTVRQVGLQRPSLSLYSKVDARYVVADTDYTSIYNGYCCSISQVEAFVCAPEEWRNKGLRDIEDLYKDAALLDKFQQMGL</sequence>
<proteinExistence type="predicted"/>
<evidence type="ECO:0000313" key="1">
    <source>
        <dbReference type="EMBL" id="BCS29971.1"/>
    </source>
</evidence>
<protein>
    <submittedName>
        <fullName evidence="1">Uncharacterized protein</fullName>
    </submittedName>
</protein>
<gene>
    <name evidence="1" type="ORF">APUU_80274A</name>
</gene>
<dbReference type="RefSeq" id="XP_041562157.1">
    <property type="nucleotide sequence ID" value="XM_041696536.1"/>
</dbReference>
<evidence type="ECO:0000313" key="2">
    <source>
        <dbReference type="Proteomes" id="UP000654913"/>
    </source>
</evidence>
<reference evidence="1" key="2">
    <citation type="submission" date="2021-02" db="EMBL/GenBank/DDBJ databases">
        <title>Aspergillus puulaauensis MK2 genome sequence.</title>
        <authorList>
            <person name="Futagami T."/>
            <person name="Mori K."/>
            <person name="Kadooka C."/>
            <person name="Tanaka T."/>
        </authorList>
    </citation>
    <scope>NUCLEOTIDE SEQUENCE</scope>
    <source>
        <strain evidence="1">MK2</strain>
    </source>
</reference>
<name>A0A7R7XYA5_9EURO</name>
<dbReference type="EMBL" id="AP024450">
    <property type="protein sequence ID" value="BCS29971.1"/>
    <property type="molecule type" value="Genomic_DNA"/>
</dbReference>
<dbReference type="KEGG" id="apuu:APUU_80274A"/>
<organism evidence="1 2">
    <name type="scientific">Aspergillus puulaauensis</name>
    <dbReference type="NCBI Taxonomy" id="1220207"/>
    <lineage>
        <taxon>Eukaryota</taxon>
        <taxon>Fungi</taxon>
        <taxon>Dikarya</taxon>
        <taxon>Ascomycota</taxon>
        <taxon>Pezizomycotina</taxon>
        <taxon>Eurotiomycetes</taxon>
        <taxon>Eurotiomycetidae</taxon>
        <taxon>Eurotiales</taxon>
        <taxon>Aspergillaceae</taxon>
        <taxon>Aspergillus</taxon>
    </lineage>
</organism>
<dbReference type="AlphaFoldDB" id="A0A7R7XYA5"/>
<dbReference type="OrthoDB" id="4360026at2759"/>